<dbReference type="OrthoDB" id="6579237at2759"/>
<sequence length="1117" mass="121758">FGTSAAANRSSPSTTAPSNPPVVMETAVRALPIDEKAAILPAPRRRRNRRLSASKSAGASSFDDCADDEELQLEDRRQSKEEREAVLIELPSTPRGVARRHQPRQDAATTTDSPRLLAVVAPTFASPASSASGGPPASLPGAADQPQQPPPPSPSPRPVSAAAVRVDLDDLRAAMREASGKFGRLPAHGVIIHCGGVRTACLAHSAVLPRLQTRLQRLRRLESRLLLLELRRKIAARMRDLTLLAEQIDRVRRQEERLLRRRRSVGSVGASSGGRRISSSIECVYGLCERLRASLSQLQQVRLFTQQSCVLQASLSEARPLLTAYQAAAGLELSRALASTRDLVRAGLRALASADLSRYSPDDLFEISRGIEEFNSVLELAKAHQRSLRVACRCSEFAEYAAPRLALEDLRPMSLTKILACLAAERSAVPTEMLHDFYCANRDLLRFLRSQTADGCSAILYGIDCGGGGERGRRNNFDDNQQDDDDDDYDDGEFTDEAHGAAKKQPGGGVGGGNKRSPGRHRTSDYYSDEVSSLHHQSERAERALSRFTDRLVRQGSPLAEFVQQETEFASGFLDCLAQSTKLLPRPQQQQILQQRADESPVTAAASGGSKKGVHWSDHSDVSLRHQVVARYLDLVWREADACFAYRIAKPMWPIEASPSKRLGSCRLMEPAAMQLLGYTVQFTATDALFPPRPASLLPFLHSVALRLHLQACHAMWEAGFSRFLGLAQRPDSAQPTLLASGPRCSRLGKAFLDCLRPCLKAIGLCIAELEAWVRGRRGVRQHQQQQQLQPQASGSPPDVQLEPYMAFLNHWLLTASLSCRVFLRAVGSIADTAAANDQPGVCAFLALTDLQFAEAELRSVGTAFKRLRRLPDRHVRLRARLAAFGAEATGAVAEKRASLLSSFAEQCRAKARRQLAEAGLPRGRHDWKLAPADVEQLRPRPYAQALVAACLEPAVKAVAPLSRQARLEGLGPPLAALAEAWSSAIVAGRPRLRVNFYGAKQMEADVEYLLDYLDSACGDRDLTDSLMALQPVRCLRAGVRLLKRQPAPAGAAAVRPSARRLVTCGGSSDAGVESNSARSIGGPEAKGDRDADCLINKQQWLALRTEGQRKFIAICG</sequence>
<evidence type="ECO:0000259" key="2">
    <source>
        <dbReference type="Pfam" id="PF14923"/>
    </source>
</evidence>
<evidence type="ECO:0000313" key="3">
    <source>
        <dbReference type="EMBL" id="PAA75100.1"/>
    </source>
</evidence>
<feature type="region of interest" description="Disordered" evidence="1">
    <location>
        <begin position="471"/>
        <end position="538"/>
    </location>
</feature>
<feature type="domain" description="Coiled-coil protein 142 C-terminal" evidence="2">
    <location>
        <begin position="878"/>
        <end position="1059"/>
    </location>
</feature>
<feature type="region of interest" description="Disordered" evidence="1">
    <location>
        <begin position="41"/>
        <end position="161"/>
    </location>
</feature>
<feature type="compositionally biased region" description="Low complexity" evidence="1">
    <location>
        <begin position="1"/>
        <end position="17"/>
    </location>
</feature>
<dbReference type="AlphaFoldDB" id="A0A267FMS3"/>
<dbReference type="InterPro" id="IPR055350">
    <property type="entry name" value="CCDC142_C"/>
</dbReference>
<feature type="compositionally biased region" description="Low complexity" evidence="1">
    <location>
        <begin position="121"/>
        <end position="146"/>
    </location>
</feature>
<protein>
    <recommendedName>
        <fullName evidence="2">Coiled-coil protein 142 C-terminal domain-containing protein</fullName>
    </recommendedName>
</protein>
<feature type="compositionally biased region" description="Basic residues" evidence="1">
    <location>
        <begin position="43"/>
        <end position="52"/>
    </location>
</feature>
<comment type="caution">
    <text evidence="3">The sequence shown here is derived from an EMBL/GenBank/DDBJ whole genome shotgun (WGS) entry which is preliminary data.</text>
</comment>
<dbReference type="Pfam" id="PF14923">
    <property type="entry name" value="CCDC142"/>
    <property type="match status" value="1"/>
</dbReference>
<evidence type="ECO:0000256" key="1">
    <source>
        <dbReference type="SAM" id="MobiDB-lite"/>
    </source>
</evidence>
<proteinExistence type="predicted"/>
<keyword evidence="4" id="KW-1185">Reference proteome</keyword>
<accession>A0A267FMS3</accession>
<feature type="non-terminal residue" evidence="3">
    <location>
        <position position="1"/>
    </location>
</feature>
<dbReference type="Proteomes" id="UP000215902">
    <property type="component" value="Unassembled WGS sequence"/>
</dbReference>
<evidence type="ECO:0000313" key="4">
    <source>
        <dbReference type="Proteomes" id="UP000215902"/>
    </source>
</evidence>
<gene>
    <name evidence="3" type="ORF">BOX15_Mlig015507g2</name>
</gene>
<dbReference type="PANTHER" id="PTHR21436">
    <property type="entry name" value="COILED-COIL DOMAIN-CONTAINING PROTEIN 142"/>
    <property type="match status" value="1"/>
</dbReference>
<organism evidence="3 4">
    <name type="scientific">Macrostomum lignano</name>
    <dbReference type="NCBI Taxonomy" id="282301"/>
    <lineage>
        <taxon>Eukaryota</taxon>
        <taxon>Metazoa</taxon>
        <taxon>Spiralia</taxon>
        <taxon>Lophotrochozoa</taxon>
        <taxon>Platyhelminthes</taxon>
        <taxon>Rhabditophora</taxon>
        <taxon>Macrostomorpha</taxon>
        <taxon>Macrostomida</taxon>
        <taxon>Macrostomidae</taxon>
        <taxon>Macrostomum</taxon>
    </lineage>
</organism>
<reference evidence="3 4" key="1">
    <citation type="submission" date="2017-06" db="EMBL/GenBank/DDBJ databases">
        <title>A platform for efficient transgenesis in Macrostomum lignano, a flatworm model organism for stem cell research.</title>
        <authorList>
            <person name="Berezikov E."/>
        </authorList>
    </citation>
    <scope>NUCLEOTIDE SEQUENCE [LARGE SCALE GENOMIC DNA]</scope>
    <source>
        <strain evidence="3">DV1</strain>
        <tissue evidence="3">Whole organism</tissue>
    </source>
</reference>
<name>A0A267FMS3_9PLAT</name>
<feature type="compositionally biased region" description="Basic and acidic residues" evidence="1">
    <location>
        <begin position="73"/>
        <end position="86"/>
    </location>
</feature>
<feature type="region of interest" description="Disordered" evidence="1">
    <location>
        <begin position="1"/>
        <end position="22"/>
    </location>
</feature>
<feature type="region of interest" description="Disordered" evidence="1">
    <location>
        <begin position="588"/>
        <end position="614"/>
    </location>
</feature>
<feature type="compositionally biased region" description="Pro residues" evidence="1">
    <location>
        <begin position="147"/>
        <end position="157"/>
    </location>
</feature>
<dbReference type="PANTHER" id="PTHR21436:SF2">
    <property type="entry name" value="COILED-COIL DOMAIN-CONTAINING PROTEIN 142"/>
    <property type="match status" value="1"/>
</dbReference>
<dbReference type="InterPro" id="IPR026700">
    <property type="entry name" value="CCDC142"/>
</dbReference>
<dbReference type="STRING" id="282301.A0A267FMS3"/>
<feature type="region of interest" description="Disordered" evidence="1">
    <location>
        <begin position="1067"/>
        <end position="1088"/>
    </location>
</feature>
<dbReference type="EMBL" id="NIVC01000903">
    <property type="protein sequence ID" value="PAA75100.1"/>
    <property type="molecule type" value="Genomic_DNA"/>
</dbReference>
<feature type="compositionally biased region" description="Acidic residues" evidence="1">
    <location>
        <begin position="480"/>
        <end position="495"/>
    </location>
</feature>